<dbReference type="Gene3D" id="2.40.10.10">
    <property type="entry name" value="Trypsin-like serine proteases"/>
    <property type="match status" value="2"/>
</dbReference>
<dbReference type="AlphaFoldDB" id="A0A6J4JIS2"/>
<dbReference type="Pfam" id="PF13365">
    <property type="entry name" value="Trypsin_2"/>
    <property type="match status" value="1"/>
</dbReference>
<dbReference type="InterPro" id="IPR001940">
    <property type="entry name" value="Peptidase_S1C"/>
</dbReference>
<name>A0A6J4JIS2_9CHLR</name>
<dbReference type="SUPFAM" id="SSF50156">
    <property type="entry name" value="PDZ domain-like"/>
    <property type="match status" value="1"/>
</dbReference>
<evidence type="ECO:0000256" key="4">
    <source>
        <dbReference type="SAM" id="MobiDB-lite"/>
    </source>
</evidence>
<evidence type="ECO:0000313" key="6">
    <source>
        <dbReference type="EMBL" id="CAA9277580.1"/>
    </source>
</evidence>
<dbReference type="Pfam" id="PF17820">
    <property type="entry name" value="PDZ_6"/>
    <property type="match status" value="1"/>
</dbReference>
<dbReference type="PANTHER" id="PTHR43343:SF3">
    <property type="entry name" value="PROTEASE DO-LIKE 8, CHLOROPLASTIC"/>
    <property type="match status" value="1"/>
</dbReference>
<feature type="region of interest" description="Disordered" evidence="4">
    <location>
        <begin position="1"/>
        <end position="31"/>
    </location>
</feature>
<proteinExistence type="inferred from homology"/>
<evidence type="ECO:0000256" key="1">
    <source>
        <dbReference type="ARBA" id="ARBA00010541"/>
    </source>
</evidence>
<dbReference type="EMBL" id="CADCTC010000197">
    <property type="protein sequence ID" value="CAA9277580.1"/>
    <property type="molecule type" value="Genomic_DNA"/>
</dbReference>
<sequence length="364" mass="37828">MGPAAWPEEGWTVAGDVSGTGSVGSGGVVGDVLPGRQVPGDIRADDEEALLDAYSRAVSGVVTRVSPSVVNISVLGEVRTRRGPFEVRGAGSGFFLTPDGYLLTNNHVVERARQLEAVPPDGRSLEVEVVGTDPATDLAVLRVKGHYAAQFPATALGDSERLRVGQVAIAIGNPHGLQTTVTAGVISALGRTLPAPNGKRLIENVVQTDAALNPGNSGGPLVDSRGRVIGVNTAIHPGAQGICFAIPINTARWVAGLLIREGRVRRAYLGIATQARSIPAAWRQLLDLEQPVGLEVVHVEPGKPAALAGVRTGDLLVKVGNRSVQKHADLQAILQAPAIGQLFPVVALRGGQRKTFTLVPVDAG</sequence>
<dbReference type="InterPro" id="IPR001478">
    <property type="entry name" value="PDZ"/>
</dbReference>
<dbReference type="Gene3D" id="2.30.42.10">
    <property type="match status" value="1"/>
</dbReference>
<dbReference type="InterPro" id="IPR036034">
    <property type="entry name" value="PDZ_sf"/>
</dbReference>
<feature type="domain" description="PDZ" evidence="5">
    <location>
        <begin position="267"/>
        <end position="351"/>
    </location>
</feature>
<evidence type="ECO:0000256" key="2">
    <source>
        <dbReference type="ARBA" id="ARBA00022670"/>
    </source>
</evidence>
<gene>
    <name evidence="6" type="ORF">AVDCRST_MAG77-3616</name>
</gene>
<keyword evidence="2 6" id="KW-0645">Protease</keyword>
<dbReference type="PANTHER" id="PTHR43343">
    <property type="entry name" value="PEPTIDASE S12"/>
    <property type="match status" value="1"/>
</dbReference>
<comment type="similarity">
    <text evidence="1">Belongs to the peptidase S1C family.</text>
</comment>
<organism evidence="6">
    <name type="scientific">uncultured Chloroflexota bacterium</name>
    <dbReference type="NCBI Taxonomy" id="166587"/>
    <lineage>
        <taxon>Bacteria</taxon>
        <taxon>Bacillati</taxon>
        <taxon>Chloroflexota</taxon>
        <taxon>environmental samples</taxon>
    </lineage>
</organism>
<dbReference type="SUPFAM" id="SSF50494">
    <property type="entry name" value="Trypsin-like serine proteases"/>
    <property type="match status" value="1"/>
</dbReference>
<dbReference type="SMART" id="SM00228">
    <property type="entry name" value="PDZ"/>
    <property type="match status" value="1"/>
</dbReference>
<dbReference type="InterPro" id="IPR009003">
    <property type="entry name" value="Peptidase_S1_PA"/>
</dbReference>
<dbReference type="PRINTS" id="PR00834">
    <property type="entry name" value="PROTEASES2C"/>
</dbReference>
<dbReference type="GO" id="GO:0006508">
    <property type="term" value="P:proteolysis"/>
    <property type="evidence" value="ECO:0007669"/>
    <property type="project" value="UniProtKB-KW"/>
</dbReference>
<protein>
    <submittedName>
        <fullName evidence="6">Serine protease</fullName>
    </submittedName>
</protein>
<dbReference type="InterPro" id="IPR043504">
    <property type="entry name" value="Peptidase_S1_PA_chymotrypsin"/>
</dbReference>
<dbReference type="InterPro" id="IPR041489">
    <property type="entry name" value="PDZ_6"/>
</dbReference>
<keyword evidence="3" id="KW-0378">Hydrolase</keyword>
<evidence type="ECO:0000259" key="5">
    <source>
        <dbReference type="SMART" id="SM00228"/>
    </source>
</evidence>
<dbReference type="GO" id="GO:0004252">
    <property type="term" value="F:serine-type endopeptidase activity"/>
    <property type="evidence" value="ECO:0007669"/>
    <property type="project" value="InterPro"/>
</dbReference>
<dbReference type="InterPro" id="IPR051201">
    <property type="entry name" value="Chloro_Bact_Ser_Proteases"/>
</dbReference>
<reference evidence="6" key="1">
    <citation type="submission" date="2020-02" db="EMBL/GenBank/DDBJ databases">
        <authorList>
            <person name="Meier V. D."/>
        </authorList>
    </citation>
    <scope>NUCLEOTIDE SEQUENCE</scope>
    <source>
        <strain evidence="6">AVDCRST_MAG77</strain>
    </source>
</reference>
<evidence type="ECO:0000256" key="3">
    <source>
        <dbReference type="ARBA" id="ARBA00022801"/>
    </source>
</evidence>
<accession>A0A6J4JIS2</accession>